<dbReference type="PANTHER" id="PTHR11699">
    <property type="entry name" value="ALDEHYDE DEHYDROGENASE-RELATED"/>
    <property type="match status" value="1"/>
</dbReference>
<dbReference type="Proteomes" id="UP000006352">
    <property type="component" value="Unassembled WGS sequence"/>
</dbReference>
<dbReference type="SUPFAM" id="SSF53720">
    <property type="entry name" value="ALDH-like"/>
    <property type="match status" value="1"/>
</dbReference>
<dbReference type="InterPro" id="IPR016162">
    <property type="entry name" value="Ald_DH_N"/>
</dbReference>
<evidence type="ECO:0000313" key="5">
    <source>
        <dbReference type="Proteomes" id="UP000006352"/>
    </source>
</evidence>
<keyword evidence="2" id="KW-0560">Oxidoreductase</keyword>
<evidence type="ECO:0000256" key="1">
    <source>
        <dbReference type="ARBA" id="ARBA00009986"/>
    </source>
</evidence>
<feature type="domain" description="Aldehyde dehydrogenase" evidence="3">
    <location>
        <begin position="39"/>
        <end position="504"/>
    </location>
</feature>
<dbReference type="HOGENOM" id="CLU_005391_0_0_1"/>
<gene>
    <name evidence="4" type="ORF">FIBRA_03776</name>
</gene>
<dbReference type="EMBL" id="HE797046">
    <property type="protein sequence ID" value="CCM01711.1"/>
    <property type="molecule type" value="Genomic_DNA"/>
</dbReference>
<organism evidence="4 5">
    <name type="scientific">Fibroporia radiculosa</name>
    <dbReference type="NCBI Taxonomy" id="599839"/>
    <lineage>
        <taxon>Eukaryota</taxon>
        <taxon>Fungi</taxon>
        <taxon>Dikarya</taxon>
        <taxon>Basidiomycota</taxon>
        <taxon>Agaricomycotina</taxon>
        <taxon>Agaricomycetes</taxon>
        <taxon>Polyporales</taxon>
        <taxon>Fibroporiaceae</taxon>
        <taxon>Fibroporia</taxon>
    </lineage>
</organism>
<protein>
    <recommendedName>
        <fullName evidence="3">Aldehyde dehydrogenase domain-containing protein</fullName>
    </recommendedName>
</protein>
<reference evidence="4 5" key="1">
    <citation type="journal article" date="2012" name="Appl. Environ. Microbiol.">
        <title>Short-read sequencing for genomic analysis of the brown rot fungus Fibroporia radiculosa.</title>
        <authorList>
            <person name="Tang J.D."/>
            <person name="Perkins A.D."/>
            <person name="Sonstegard T.S."/>
            <person name="Schroeder S.G."/>
            <person name="Burgess S.C."/>
            <person name="Diehl S.V."/>
        </authorList>
    </citation>
    <scope>NUCLEOTIDE SEQUENCE [LARGE SCALE GENOMIC DNA]</scope>
    <source>
        <strain evidence="4 5">TFFH 294</strain>
    </source>
</reference>
<dbReference type="GeneID" id="24096622"/>
<name>J4I9T3_9APHY</name>
<evidence type="ECO:0000313" key="4">
    <source>
        <dbReference type="EMBL" id="CCM01711.1"/>
    </source>
</evidence>
<accession>J4I9T3</accession>
<dbReference type="AlphaFoldDB" id="J4I9T3"/>
<dbReference type="OrthoDB" id="310895at2759"/>
<dbReference type="InterPro" id="IPR015590">
    <property type="entry name" value="Aldehyde_DH_dom"/>
</dbReference>
<dbReference type="FunFam" id="3.40.309.10:FF:000009">
    <property type="entry name" value="Aldehyde dehydrogenase A"/>
    <property type="match status" value="1"/>
</dbReference>
<dbReference type="GO" id="GO:0016620">
    <property type="term" value="F:oxidoreductase activity, acting on the aldehyde or oxo group of donors, NAD or NADP as acceptor"/>
    <property type="evidence" value="ECO:0007669"/>
    <property type="project" value="InterPro"/>
</dbReference>
<dbReference type="Gene3D" id="3.40.309.10">
    <property type="entry name" value="Aldehyde Dehydrogenase, Chain A, domain 2"/>
    <property type="match status" value="1"/>
</dbReference>
<dbReference type="RefSeq" id="XP_012180994.1">
    <property type="nucleotide sequence ID" value="XM_012325604.1"/>
</dbReference>
<comment type="similarity">
    <text evidence="1">Belongs to the aldehyde dehydrogenase family.</text>
</comment>
<dbReference type="Gene3D" id="3.40.605.10">
    <property type="entry name" value="Aldehyde Dehydrogenase, Chain A, domain 1"/>
    <property type="match status" value="1"/>
</dbReference>
<dbReference type="STRING" id="599839.J4I9T3"/>
<keyword evidence="5" id="KW-1185">Reference proteome</keyword>
<sequence length="533" mass="57816">MRKPVRVSRVVQRLHRSRYGPFALHTLSEGLNPSAADREEHVITNPATGADICTVVMANREDVQTAIFHAHEVFKSGVWSKIPAIHRAAVMSNLARELQESIKHFAKLESLQTGRTIREMTAQLERLPEWLDYYAALLRTHQDFIAPTQGKLLNYVQRVPLGVVAQITPFNHPLLIAIKKIAPALAAGNSIVVKPSELAPISVIEFAEMAAAAGVPPGVLTVLPGYGRKIGTELVSNPLVRKVDITAGTQTGRALGSMVGANLASFTAELGGKASAAPIIVFNDADIQSAANGAAFACFVASGQTCVSGTRLLVQDEIYDSFMEHFMEKVRSVTLRMGDPLNPASTMGTIISHRQLERIEKLVQRKHGGKTLIGGRRMSGVSPLDGFDYSAGCFFPPTVLTDISTEDDLWREEVFGPVVVVKRFSDEEEGVDLANACKYGLGAGIWTSDVSRAHRVASQVEAGLVWVNTHHRNDPSSPWGGMKESGIGRENGVEAYMSYTQSKSTIVNVASAEETREVQDWFAEGDGSGKRYG</sequence>
<evidence type="ECO:0000259" key="3">
    <source>
        <dbReference type="Pfam" id="PF00171"/>
    </source>
</evidence>
<evidence type="ECO:0000256" key="2">
    <source>
        <dbReference type="ARBA" id="ARBA00023002"/>
    </source>
</evidence>
<dbReference type="InterPro" id="IPR016161">
    <property type="entry name" value="Ald_DH/histidinol_DH"/>
</dbReference>
<dbReference type="CDD" id="cd07114">
    <property type="entry name" value="ALDH_DhaS"/>
    <property type="match status" value="1"/>
</dbReference>
<dbReference type="InParanoid" id="J4I9T3"/>
<dbReference type="InterPro" id="IPR016163">
    <property type="entry name" value="Ald_DH_C"/>
</dbReference>
<dbReference type="FunFam" id="3.40.605.10:FF:000007">
    <property type="entry name" value="NAD/NADP-dependent betaine aldehyde dehydrogenase"/>
    <property type="match status" value="1"/>
</dbReference>
<proteinExistence type="inferred from homology"/>
<dbReference type="Pfam" id="PF00171">
    <property type="entry name" value="Aldedh"/>
    <property type="match status" value="1"/>
</dbReference>